<evidence type="ECO:0000313" key="2">
    <source>
        <dbReference type="EMBL" id="KAJ5207895.1"/>
    </source>
</evidence>
<reference evidence="2" key="2">
    <citation type="journal article" date="2023" name="IMA Fungus">
        <title>Comparative genomic study of the Penicillium genus elucidates a diverse pangenome and 15 lateral gene transfer events.</title>
        <authorList>
            <person name="Petersen C."/>
            <person name="Sorensen T."/>
            <person name="Nielsen M.R."/>
            <person name="Sondergaard T.E."/>
            <person name="Sorensen J.L."/>
            <person name="Fitzpatrick D.A."/>
            <person name="Frisvad J.C."/>
            <person name="Nielsen K.L."/>
        </authorList>
    </citation>
    <scope>NUCLEOTIDE SEQUENCE</scope>
    <source>
        <strain evidence="2">IBT 20477</strain>
    </source>
</reference>
<dbReference type="AlphaFoldDB" id="A0A9W9MUQ7"/>
<dbReference type="InterPro" id="IPR054471">
    <property type="entry name" value="GPIID_WHD"/>
</dbReference>
<evidence type="ECO:0000313" key="3">
    <source>
        <dbReference type="Proteomes" id="UP001150942"/>
    </source>
</evidence>
<dbReference type="PANTHER" id="PTHR10039:SF16">
    <property type="entry name" value="GPI INOSITOL-DEACYLASE"/>
    <property type="match status" value="1"/>
</dbReference>
<feature type="domain" description="GPI inositol-deacylase winged helix" evidence="1">
    <location>
        <begin position="1"/>
        <end position="78"/>
    </location>
</feature>
<gene>
    <name evidence="2" type="ORF">N7449_002274</name>
</gene>
<dbReference type="PANTHER" id="PTHR10039">
    <property type="entry name" value="AMELOGENIN"/>
    <property type="match status" value="1"/>
</dbReference>
<reference evidence="2" key="1">
    <citation type="submission" date="2022-11" db="EMBL/GenBank/DDBJ databases">
        <authorList>
            <person name="Petersen C."/>
        </authorList>
    </citation>
    <scope>NUCLEOTIDE SEQUENCE</scope>
    <source>
        <strain evidence="2">IBT 20477</strain>
    </source>
</reference>
<protein>
    <recommendedName>
        <fullName evidence="1">GPI inositol-deacylase winged helix domain-containing protein</fullName>
    </recommendedName>
</protein>
<accession>A0A9W9MUQ7</accession>
<evidence type="ECO:0000259" key="1">
    <source>
        <dbReference type="Pfam" id="PF22939"/>
    </source>
</evidence>
<keyword evidence="3" id="KW-1185">Reference proteome</keyword>
<name>A0A9W9MUQ7_9EURO</name>
<dbReference type="Proteomes" id="UP001150942">
    <property type="component" value="Unassembled WGS sequence"/>
</dbReference>
<dbReference type="Pfam" id="PF22939">
    <property type="entry name" value="WHD_GPIID"/>
    <property type="match status" value="1"/>
</dbReference>
<dbReference type="EMBL" id="JAPQKQ010000002">
    <property type="protein sequence ID" value="KAJ5207895.1"/>
    <property type="molecule type" value="Genomic_DNA"/>
</dbReference>
<dbReference type="OrthoDB" id="194358at2759"/>
<organism evidence="2 3">
    <name type="scientific">Penicillium cf. viridicatum</name>
    <dbReference type="NCBI Taxonomy" id="2972119"/>
    <lineage>
        <taxon>Eukaryota</taxon>
        <taxon>Fungi</taxon>
        <taxon>Dikarya</taxon>
        <taxon>Ascomycota</taxon>
        <taxon>Pezizomycotina</taxon>
        <taxon>Eurotiomycetes</taxon>
        <taxon>Eurotiomycetidae</taxon>
        <taxon>Eurotiales</taxon>
        <taxon>Aspergillaceae</taxon>
        <taxon>Penicillium</taxon>
    </lineage>
</organism>
<sequence>MSQDARGKELAKTILMWAACAFRPLTISDLDGALSLDINASFPRSEESIAPLCGQLVVVDRYRRVKVVYETAREFLVTGGF</sequence>
<comment type="caution">
    <text evidence="2">The sequence shown here is derived from an EMBL/GenBank/DDBJ whole genome shotgun (WGS) entry which is preliminary data.</text>
</comment>
<proteinExistence type="predicted"/>